<dbReference type="Pfam" id="PF08882">
    <property type="entry name" value="Acetone_carb_G"/>
    <property type="match status" value="1"/>
</dbReference>
<gene>
    <name evidence="1" type="ORF">VP06_09460</name>
</gene>
<organism evidence="1 2">
    <name type="scientific">Methylobacterium aquaticum</name>
    <dbReference type="NCBI Taxonomy" id="270351"/>
    <lineage>
        <taxon>Bacteria</taxon>
        <taxon>Pseudomonadati</taxon>
        <taxon>Pseudomonadota</taxon>
        <taxon>Alphaproteobacteria</taxon>
        <taxon>Hyphomicrobiales</taxon>
        <taxon>Methylobacteriaceae</taxon>
        <taxon>Methylobacterium</taxon>
    </lineage>
</organism>
<dbReference type="EMBL" id="LABX01000065">
    <property type="protein sequence ID" value="KMO36775.1"/>
    <property type="molecule type" value="Genomic_DNA"/>
</dbReference>
<comment type="caution">
    <text evidence="1">The sequence shown here is derived from an EMBL/GenBank/DDBJ whole genome shotgun (WGS) entry which is preliminary data.</text>
</comment>
<dbReference type="OrthoDB" id="8688459at2"/>
<dbReference type="InterPro" id="IPR016750">
    <property type="entry name" value="Aceto_COase_bsu/gsu"/>
</dbReference>
<evidence type="ECO:0000313" key="2">
    <source>
        <dbReference type="Proteomes" id="UP000035929"/>
    </source>
</evidence>
<proteinExistence type="predicted"/>
<dbReference type="PIRSF" id="PIRSF019217">
    <property type="entry name" value="Acetone_carboxlyase_gsu"/>
    <property type="match status" value="1"/>
</dbReference>
<dbReference type="AlphaFoldDB" id="A0A0J6SNH7"/>
<accession>A0A0J6SNH7</accession>
<name>A0A0J6SNH7_9HYPH</name>
<dbReference type="PATRIC" id="fig|270351.6.peg.6674"/>
<dbReference type="RefSeq" id="WP_048463515.1">
    <property type="nucleotide sequence ID" value="NZ_JBNTQU010000012.1"/>
</dbReference>
<sequence>MAYTRAKIADLIDGKIDADTLHQMLSTPKDPERFATYVELLQERVPWDDRIILPLGPKLYIVQLKASKQWKVRCACGHDFCDWRENWKLHARVHIRDTPEKMEEIYPRLMAPTSSWQVLREYYCPECGTLHDVEAPTPWYPVIRDFEPDIDAFYRETLGIQIPERVEAA</sequence>
<protein>
    <submittedName>
        <fullName evidence="1">Acetone carboxylase subunit gamma</fullName>
    </submittedName>
</protein>
<reference evidence="1 2" key="1">
    <citation type="submission" date="2015-03" db="EMBL/GenBank/DDBJ databases">
        <title>Genome sequencing of Methylobacterium aquaticum DSM16371 type strain.</title>
        <authorList>
            <person name="Chaudhry V."/>
            <person name="Patil P.B."/>
        </authorList>
    </citation>
    <scope>NUCLEOTIDE SEQUENCE [LARGE SCALE GENOMIC DNA]</scope>
    <source>
        <strain evidence="1 2">DSM 16371</strain>
    </source>
</reference>
<evidence type="ECO:0000313" key="1">
    <source>
        <dbReference type="EMBL" id="KMO36775.1"/>
    </source>
</evidence>
<dbReference type="Proteomes" id="UP000035929">
    <property type="component" value="Unassembled WGS sequence"/>
</dbReference>